<evidence type="ECO:0000313" key="2">
    <source>
        <dbReference type="RefSeq" id="XP_023563468.1"/>
    </source>
</evidence>
<organism evidence="1 2">
    <name type="scientific">Octodon degus</name>
    <name type="common">Degu</name>
    <name type="synonym">Sciurus degus</name>
    <dbReference type="NCBI Taxonomy" id="10160"/>
    <lineage>
        <taxon>Eukaryota</taxon>
        <taxon>Metazoa</taxon>
        <taxon>Chordata</taxon>
        <taxon>Craniata</taxon>
        <taxon>Vertebrata</taxon>
        <taxon>Euteleostomi</taxon>
        <taxon>Mammalia</taxon>
        <taxon>Eutheria</taxon>
        <taxon>Euarchontoglires</taxon>
        <taxon>Glires</taxon>
        <taxon>Rodentia</taxon>
        <taxon>Hystricomorpha</taxon>
        <taxon>Octodontidae</taxon>
        <taxon>Octodon</taxon>
    </lineage>
</organism>
<gene>
    <name evidence="2" type="primary">LOC101572653</name>
</gene>
<proteinExistence type="predicted"/>
<dbReference type="InParanoid" id="A0A6P6DUS2"/>
<name>A0A6P6DUS2_OCTDE</name>
<accession>A0A6P6DUS2</accession>
<evidence type="ECO:0000313" key="1">
    <source>
        <dbReference type="Proteomes" id="UP000515203"/>
    </source>
</evidence>
<sequence>MREMFRTVAAIGRAWDDQVEEEHENHWRNQRNEELEKWYPVNMPTIAHTGMKAYEFLGLEEKLYKCNQHARTCSDFRAFQNDARTKTREKSYEYNQCEKSYFDLSERTQLREKTFVLAVKRVLAREEYQSSFNIYIHFSMVWKPPEDWNMVC</sequence>
<reference evidence="2" key="1">
    <citation type="submission" date="2025-08" db="UniProtKB">
        <authorList>
            <consortium name="RefSeq"/>
        </authorList>
    </citation>
    <scope>IDENTIFICATION</scope>
</reference>
<dbReference type="GeneID" id="101572653"/>
<keyword evidence="1" id="KW-1185">Reference proteome</keyword>
<dbReference type="InterPro" id="IPR036236">
    <property type="entry name" value="Znf_C2H2_sf"/>
</dbReference>
<dbReference type="Proteomes" id="UP000515203">
    <property type="component" value="Unplaced"/>
</dbReference>
<dbReference type="SUPFAM" id="SSF57667">
    <property type="entry name" value="beta-beta-alpha zinc fingers"/>
    <property type="match status" value="1"/>
</dbReference>
<dbReference type="AlphaFoldDB" id="A0A6P6DUS2"/>
<dbReference type="RefSeq" id="XP_023563468.1">
    <property type="nucleotide sequence ID" value="XM_023707700.1"/>
</dbReference>
<protein>
    <submittedName>
        <fullName evidence="2">Zinc finger protein 431-like</fullName>
    </submittedName>
</protein>